<reference evidence="1" key="1">
    <citation type="submission" date="2020-03" db="EMBL/GenBank/DDBJ databases">
        <title>The deep terrestrial virosphere.</title>
        <authorList>
            <person name="Holmfeldt K."/>
            <person name="Nilsson E."/>
            <person name="Simone D."/>
            <person name="Lopez-Fernandez M."/>
            <person name="Wu X."/>
            <person name="de Brujin I."/>
            <person name="Lundin D."/>
            <person name="Andersson A."/>
            <person name="Bertilsson S."/>
            <person name="Dopson M."/>
        </authorList>
    </citation>
    <scope>NUCLEOTIDE SEQUENCE</scope>
    <source>
        <strain evidence="2">MM415B04704</strain>
        <strain evidence="1">TM448A04938</strain>
    </source>
</reference>
<dbReference type="AlphaFoldDB" id="A0A6H2A424"/>
<accession>A0A6H2A424</accession>
<sequence>MKKTKSLAKLKADCQLVFNEYIRLRDAGKPCISCGKMIYLQAGHYFPTQGYDGLRFDEFNVNGECAGCNCFDDAHLIHYGQNLPGRIGAENYRCLIHEAKTYKREGYKWRRSELTELIEKYKAKVKELKCQ</sequence>
<dbReference type="InterPro" id="IPR008713">
    <property type="entry name" value="Phage_lambda_NinG"/>
</dbReference>
<evidence type="ECO:0000313" key="2">
    <source>
        <dbReference type="EMBL" id="QJA92380.1"/>
    </source>
</evidence>
<dbReference type="Pfam" id="PF05766">
    <property type="entry name" value="NinG"/>
    <property type="match status" value="1"/>
</dbReference>
<gene>
    <name evidence="2" type="ORF">MM415B04704_0005</name>
    <name evidence="1" type="ORF">TM448A04938_0011</name>
</gene>
<dbReference type="EMBL" id="MT144509">
    <property type="protein sequence ID" value="QJA54472.1"/>
    <property type="molecule type" value="Genomic_DNA"/>
</dbReference>
<dbReference type="EMBL" id="MT143062">
    <property type="protein sequence ID" value="QJA92380.1"/>
    <property type="molecule type" value="Genomic_DNA"/>
</dbReference>
<name>A0A6H2A424_9ZZZZ</name>
<protein>
    <submittedName>
        <fullName evidence="1">Putative lambda recombination protein</fullName>
    </submittedName>
</protein>
<proteinExistence type="predicted"/>
<evidence type="ECO:0000313" key="1">
    <source>
        <dbReference type="EMBL" id="QJA54472.1"/>
    </source>
</evidence>
<organism evidence="1">
    <name type="scientific">viral metagenome</name>
    <dbReference type="NCBI Taxonomy" id="1070528"/>
    <lineage>
        <taxon>unclassified sequences</taxon>
        <taxon>metagenomes</taxon>
        <taxon>organismal metagenomes</taxon>
    </lineage>
</organism>